<evidence type="ECO:0000313" key="2">
    <source>
        <dbReference type="EMBL" id="PKU37091.1"/>
    </source>
</evidence>
<dbReference type="AlphaFoldDB" id="A0A2I0TTH0"/>
<accession>A0A2I0TTH0</accession>
<dbReference type="EMBL" id="KZ507316">
    <property type="protein sequence ID" value="PKU37091.1"/>
    <property type="molecule type" value="Genomic_DNA"/>
</dbReference>
<gene>
    <name evidence="2" type="ORF">llap_12606</name>
</gene>
<dbReference type="Proteomes" id="UP000233556">
    <property type="component" value="Unassembled WGS sequence"/>
</dbReference>
<feature type="region of interest" description="Disordered" evidence="1">
    <location>
        <begin position="48"/>
        <end position="76"/>
    </location>
</feature>
<name>A0A2I0TTH0_LIMLA</name>
<keyword evidence="3" id="KW-1185">Reference proteome</keyword>
<proteinExistence type="predicted"/>
<protein>
    <submittedName>
        <fullName evidence="2">Uncharacterized protein</fullName>
    </submittedName>
</protein>
<sequence length="76" mass="8540">MLRCLYVKEDSSLPSVPDFESIGLTAYEMAHVQAQVWHMLTLQRSKDTGENYPELEPKPPLTKPGLVLSERPPGDT</sequence>
<reference evidence="3" key="2">
    <citation type="submission" date="2017-12" db="EMBL/GenBank/DDBJ databases">
        <title>Genome sequence of the Bar-tailed Godwit (Limosa lapponica baueri).</title>
        <authorList>
            <person name="Lima N.C.B."/>
            <person name="Parody-Merino A.M."/>
            <person name="Battley P.F."/>
            <person name="Fidler A.E."/>
            <person name="Prosdocimi F."/>
        </authorList>
    </citation>
    <scope>NUCLEOTIDE SEQUENCE [LARGE SCALE GENOMIC DNA]</scope>
</reference>
<reference evidence="3" key="1">
    <citation type="submission" date="2017-11" db="EMBL/GenBank/DDBJ databases">
        <authorList>
            <person name="Lima N.C."/>
            <person name="Parody-Merino A.M."/>
            <person name="Battley P.F."/>
            <person name="Fidler A.E."/>
            <person name="Prosdocimi F."/>
        </authorList>
    </citation>
    <scope>NUCLEOTIDE SEQUENCE [LARGE SCALE GENOMIC DNA]</scope>
</reference>
<organism evidence="2 3">
    <name type="scientific">Limosa lapponica baueri</name>
    <dbReference type="NCBI Taxonomy" id="1758121"/>
    <lineage>
        <taxon>Eukaryota</taxon>
        <taxon>Metazoa</taxon>
        <taxon>Chordata</taxon>
        <taxon>Craniata</taxon>
        <taxon>Vertebrata</taxon>
        <taxon>Euteleostomi</taxon>
        <taxon>Archelosauria</taxon>
        <taxon>Archosauria</taxon>
        <taxon>Dinosauria</taxon>
        <taxon>Saurischia</taxon>
        <taxon>Theropoda</taxon>
        <taxon>Coelurosauria</taxon>
        <taxon>Aves</taxon>
        <taxon>Neognathae</taxon>
        <taxon>Neoaves</taxon>
        <taxon>Charadriiformes</taxon>
        <taxon>Scolopacidae</taxon>
        <taxon>Limosa</taxon>
    </lineage>
</organism>
<evidence type="ECO:0000256" key="1">
    <source>
        <dbReference type="SAM" id="MobiDB-lite"/>
    </source>
</evidence>
<evidence type="ECO:0000313" key="3">
    <source>
        <dbReference type="Proteomes" id="UP000233556"/>
    </source>
</evidence>